<evidence type="ECO:0000313" key="2">
    <source>
        <dbReference type="EMBL" id="NKN33362.1"/>
    </source>
</evidence>
<dbReference type="Pfam" id="PF21926">
    <property type="entry name" value="FeeM"/>
    <property type="match status" value="1"/>
</dbReference>
<name>A0ABX1I792_9GAMM</name>
<gene>
    <name evidence="2" type="ORF">HF203_09020</name>
</gene>
<dbReference type="InterPro" id="IPR054597">
    <property type="entry name" value="FeeM_cat"/>
</dbReference>
<organism evidence="2 3">
    <name type="scientific">Marichromatium bheemlicum</name>
    <dbReference type="NCBI Taxonomy" id="365339"/>
    <lineage>
        <taxon>Bacteria</taxon>
        <taxon>Pseudomonadati</taxon>
        <taxon>Pseudomonadota</taxon>
        <taxon>Gammaproteobacteria</taxon>
        <taxon>Chromatiales</taxon>
        <taxon>Chromatiaceae</taxon>
        <taxon>Marichromatium</taxon>
    </lineage>
</organism>
<comment type="caution">
    <text evidence="2">The sequence shown here is derived from an EMBL/GenBank/DDBJ whole genome shotgun (WGS) entry which is preliminary data.</text>
</comment>
<protein>
    <submittedName>
        <fullName evidence="2">GNAT family N-acetyltransferase</fullName>
    </submittedName>
</protein>
<feature type="domain" description="N-acyl amino acid synthase FeeM catalytic core" evidence="1">
    <location>
        <begin position="13"/>
        <end position="154"/>
    </location>
</feature>
<reference evidence="2 3" key="1">
    <citation type="submission" date="2020-04" db="EMBL/GenBank/DDBJ databases">
        <title>Draft Whole-Genome sequence of Marichromatium bheemlicum DSM 18632, type strain.</title>
        <authorList>
            <person name="Kyndt J.A."/>
            <person name="Meyer T.E."/>
        </authorList>
    </citation>
    <scope>NUCLEOTIDE SEQUENCE [LARGE SCALE GENOMIC DNA]</scope>
    <source>
        <strain evidence="2 3">DSM 18632</strain>
    </source>
</reference>
<accession>A0ABX1I792</accession>
<dbReference type="Proteomes" id="UP000740754">
    <property type="component" value="Unassembled WGS sequence"/>
</dbReference>
<evidence type="ECO:0000259" key="1">
    <source>
        <dbReference type="Pfam" id="PF21926"/>
    </source>
</evidence>
<evidence type="ECO:0000313" key="3">
    <source>
        <dbReference type="Proteomes" id="UP000740754"/>
    </source>
</evidence>
<dbReference type="Gene3D" id="3.40.630.30">
    <property type="match status" value="1"/>
</dbReference>
<proteinExistence type="predicted"/>
<dbReference type="SUPFAM" id="SSF55729">
    <property type="entry name" value="Acyl-CoA N-acyltransferases (Nat)"/>
    <property type="match status" value="1"/>
</dbReference>
<keyword evidence="3" id="KW-1185">Reference proteome</keyword>
<dbReference type="InterPro" id="IPR016181">
    <property type="entry name" value="Acyl_CoA_acyltransferase"/>
</dbReference>
<dbReference type="EMBL" id="JAAXKX010000011">
    <property type="protein sequence ID" value="NKN33362.1"/>
    <property type="molecule type" value="Genomic_DNA"/>
</dbReference>
<sequence length="188" mass="21389">MYIIEEGRYGGVPRPEARLTDRFDHGLGVRHILAYDGEQPVAAIRVNLETGHGLPPETHFDFRSTLAELHRPGPANRYRAASGSMLVIRGQWRRRYNILRALYRAATHCFQHWGATHVLLNSTPKLAPLYRRIGFIQIHDPVWISEIGDHVVPMVGRVEDCRRHAFGLAHFVPHLGQCSPSTWNSKGF</sequence>